<reference evidence="3 4" key="1">
    <citation type="journal article" date="2019" name="Sci. Rep.">
        <title>Differences in resource use lead to coexistence of seed-transmitted microbial populations.</title>
        <authorList>
            <person name="Torres-Cortes G."/>
            <person name="Garcia B.J."/>
            <person name="Compant S."/>
            <person name="Rezki S."/>
            <person name="Jones P."/>
            <person name="Preveaux A."/>
            <person name="Briand M."/>
            <person name="Roulet A."/>
            <person name="Bouchez O."/>
            <person name="Jacobson D."/>
            <person name="Barret M."/>
        </authorList>
    </citation>
    <scope>NUCLEOTIDE SEQUENCE [LARGE SCALE GENOMIC DNA]</scope>
    <source>
        <strain evidence="3 4">CFBP13530</strain>
    </source>
</reference>
<gene>
    <name evidence="3" type="ORF">EcCFBP13530_22945</name>
</gene>
<dbReference type="GO" id="GO:0005524">
    <property type="term" value="F:ATP binding"/>
    <property type="evidence" value="ECO:0007669"/>
    <property type="project" value="InterPro"/>
</dbReference>
<evidence type="ECO:0000313" key="4">
    <source>
        <dbReference type="Proteomes" id="UP000306327"/>
    </source>
</evidence>
<evidence type="ECO:0000256" key="1">
    <source>
        <dbReference type="ARBA" id="ARBA00006512"/>
    </source>
</evidence>
<comment type="similarity">
    <text evidence="1">Belongs to the TrbE/VirB4 family.</text>
</comment>
<dbReference type="RefSeq" id="WP_137273540.1">
    <property type="nucleotide sequence ID" value="NZ_QGAL01000013.1"/>
</dbReference>
<dbReference type="SUPFAM" id="SSF52540">
    <property type="entry name" value="P-loop containing nucleoside triphosphate hydrolases"/>
    <property type="match status" value="1"/>
</dbReference>
<dbReference type="Gene3D" id="1.10.8.730">
    <property type="match status" value="1"/>
</dbReference>
<dbReference type="PANTHER" id="PTHR30121">
    <property type="entry name" value="UNCHARACTERIZED PROTEIN YJGR-RELATED"/>
    <property type="match status" value="1"/>
</dbReference>
<dbReference type="Proteomes" id="UP000306327">
    <property type="component" value="Unassembled WGS sequence"/>
</dbReference>
<evidence type="ECO:0000313" key="3">
    <source>
        <dbReference type="EMBL" id="TKK13661.1"/>
    </source>
</evidence>
<dbReference type="Gene3D" id="3.40.50.300">
    <property type="entry name" value="P-loop containing nucleotide triphosphate hydrolases"/>
    <property type="match status" value="1"/>
</dbReference>
<name>A0AB38NY73_9ENTR</name>
<dbReference type="PANTHER" id="PTHR30121:SF6">
    <property type="entry name" value="SLR6007 PROTEIN"/>
    <property type="match status" value="1"/>
</dbReference>
<dbReference type="Pfam" id="PF03135">
    <property type="entry name" value="CagE_TrbE_VirB"/>
    <property type="match status" value="1"/>
</dbReference>
<accession>A0AB38NY73</accession>
<evidence type="ECO:0000259" key="2">
    <source>
        <dbReference type="Pfam" id="PF03135"/>
    </source>
</evidence>
<dbReference type="InterPro" id="IPR018145">
    <property type="entry name" value="CagE_TrbE_VirB_cntrl_dom"/>
</dbReference>
<dbReference type="InterPro" id="IPR027417">
    <property type="entry name" value="P-loop_NTPase"/>
</dbReference>
<sequence>MAGGLRKKGISPETRVPWMNYHVHENMVTVSGQRLISIVRFKGVSYATKEKPELNKLFKNENRFLLSLGKKEGKNLMIQTWTTKSSISLDANYHIELPVLQDFVDTYTAPYRKGKYRQIGYAMAFILKYRDLDEGISRMNEILIMVEKMLNAFEPSILGVEENAAGSVFSQVGRYVSLLINGQEQDILLSDTRLSDAVIDSVTNFAPYDYVENRPNSGGARYATTYDLRDYPSKTVPGMWDEALEEQFDFSLVQTFMFEDRNKSKSSFTKQAVDLTSAEGETKQTKALDDAVQDITQGDKLFGRYHAALMVYGETPQKAIDNGAMMDSIFTAKDTRFIRSTVTNEDTYYSLFPGCTIALYPVPKSTENLACGFSLHASPAGKADGNPPGDGKAWMPFRSANDSLYFFNAHNSPVGKNNTGERLPGHISTVGKTGSGKTTLEAELLVFASRWNPLIFCLDYNHSFENLLRALSTQYFVIKPGVSTGINLFQLEDSPELRNQLFDMVHTMAGVCSDAEENQIKHSIEAVLAHSVVENRGMSLLLQNIAETEDENCLHVRLKKWCRVCPDGSTGRYAWVCDAPVNLFDPKQYRRLAFDCTDIMEKTFFQKNPQMMEVFLSNMFFLKKLMLESQPANMLLDVIAECWIPLSFDSTADAIKEILKAGRTRGEILMMDTQEPDDLSNCKHGASVIQQVVTQIWLANDQAKAEAYKKFNIEGKEFDIIFDLNPLSHEFLIKQGQQSTVLSFDMPDELKYWLPLLSTTIGKDGNNRVAASIREKLGTDDPKIWVSAFLDEMQRISLMKKGIIDEK</sequence>
<dbReference type="AlphaFoldDB" id="A0AB38NY73"/>
<protein>
    <submittedName>
        <fullName evidence="3">Conjugal transfer protein</fullName>
    </submittedName>
</protein>
<proteinExistence type="inferred from homology"/>
<feature type="domain" description="CagE TrbE VirB component of type IV transporter system central" evidence="2">
    <location>
        <begin position="162"/>
        <end position="354"/>
    </location>
</feature>
<dbReference type="InterPro" id="IPR051162">
    <property type="entry name" value="T4SS_component"/>
</dbReference>
<comment type="caution">
    <text evidence="3">The sequence shown here is derived from an EMBL/GenBank/DDBJ whole genome shotgun (WGS) entry which is preliminary data.</text>
</comment>
<dbReference type="EMBL" id="QGAL01000013">
    <property type="protein sequence ID" value="TKK13661.1"/>
    <property type="molecule type" value="Genomic_DNA"/>
</dbReference>
<organism evidence="3 4">
    <name type="scientific">Enterobacter cancerogenus</name>
    <dbReference type="NCBI Taxonomy" id="69218"/>
    <lineage>
        <taxon>Bacteria</taxon>
        <taxon>Pseudomonadati</taxon>
        <taxon>Pseudomonadota</taxon>
        <taxon>Gammaproteobacteria</taxon>
        <taxon>Enterobacterales</taxon>
        <taxon>Enterobacteriaceae</taxon>
        <taxon>Enterobacter</taxon>
        <taxon>Enterobacter cloacae complex</taxon>
    </lineage>
</organism>